<name>A0ABQ6VRJ0_9PROT</name>
<evidence type="ECO:0000256" key="1">
    <source>
        <dbReference type="ARBA" id="ARBA00007734"/>
    </source>
</evidence>
<comment type="caution">
    <text evidence="5">The sequence shown here is derived from an EMBL/GenBank/DDBJ whole genome shotgun (WGS) entry which is preliminary data.</text>
</comment>
<evidence type="ECO:0000313" key="5">
    <source>
        <dbReference type="EMBL" id="KAB8122457.1"/>
    </source>
</evidence>
<dbReference type="EMBL" id="QYAZ01000002">
    <property type="protein sequence ID" value="KAB8122457.1"/>
    <property type="molecule type" value="Genomic_DNA"/>
</dbReference>
<feature type="region of interest" description="Disordered" evidence="3">
    <location>
        <begin position="128"/>
        <end position="164"/>
    </location>
</feature>
<dbReference type="InterPro" id="IPR023346">
    <property type="entry name" value="Lysozyme-like_dom_sf"/>
</dbReference>
<feature type="compositionally biased region" description="Low complexity" evidence="3">
    <location>
        <begin position="399"/>
        <end position="412"/>
    </location>
</feature>
<protein>
    <submittedName>
        <fullName evidence="5">Lytic transglycosylase domain-containing protein</fullName>
    </submittedName>
</protein>
<evidence type="ECO:0000259" key="4">
    <source>
        <dbReference type="Pfam" id="PF01464"/>
    </source>
</evidence>
<organism evidence="5 6">
    <name type="scientific">Komagataeibacter medellinensis</name>
    <dbReference type="NCBI Taxonomy" id="1177712"/>
    <lineage>
        <taxon>Bacteria</taxon>
        <taxon>Pseudomonadati</taxon>
        <taxon>Pseudomonadota</taxon>
        <taxon>Alphaproteobacteria</taxon>
        <taxon>Acetobacterales</taxon>
        <taxon>Acetobacteraceae</taxon>
        <taxon>Komagataeibacter</taxon>
    </lineage>
</organism>
<feature type="region of interest" description="Disordered" evidence="3">
    <location>
        <begin position="365"/>
        <end position="416"/>
    </location>
</feature>
<evidence type="ECO:0000313" key="6">
    <source>
        <dbReference type="Proteomes" id="UP000427842"/>
    </source>
</evidence>
<sequence>MADNLQSQVDGAFRDAAQAHNIDENWLRAVAQTESAGDIHAVSPAGARGLMQIMPQTARSLGVNPDDPVQSIHGAARLLDYGLKRYGNPTDALRSYNAGTDQSRWGNDETRAYPGKVMANMADIVKKRGNGERPADSAPALDDSVYGWDETPQTQGSAPQLDDSVYGWAPENSAPVASTQPEQSRLGKAWTLTNDTMNAAGREIDRTGAGVSRLLGYVTSAGHRYDNPVSRAATQTADAIDAAEDADEQARAGHYGGKYTNAIGSALGDILSIEGGGRLIRPAAAAMEGNRAGRIASNIVGGKGPLATRLANNALAAGVQGELSGHNGVQDAANAAALGIGGAALGRLAGGGRSVIGSVLNHLDPDGIHTGAEPPSGGPRPTGGEAASQSGGPMPPPSATEQKAQQKAQTKAVSKIGAFTDPKKAADAIMSAFTGSDGTRLYEAQVPGVFHTLATRTRDAKMAGLEDNMRDLYPDAFRTLEMSNNDAYLKHMRDTIGTPEQIRNLEAERSRFEQGQRTAAFENEQPVPVDELHATLDRNIADARARPSVQRALNAAKSALTGATDEDGTATPTNLWELRKEIGYGLQKAAASEDSNMRAAAARLTPFMDDLASHIESGAPGFRDYLEGYSSRSGDIDSQRFLQSRGLTQASNDAPNGEVVNYTALKRLIGQIDKNEVAVSTKGTDAVTPEQEGRLRAIYRDMLAEREMQAAGRSNGASKTFKAAMNQRTKEVRGGNYGGVLGTLGGALGGQELGALSGGAIGTALHTGNALLGHALANRKLTNIQRTDQEVINRLLPQR</sequence>
<dbReference type="PANTHER" id="PTHR37423">
    <property type="entry name" value="SOLUBLE LYTIC MUREIN TRANSGLYCOSYLASE-RELATED"/>
    <property type="match status" value="1"/>
</dbReference>
<dbReference type="SUPFAM" id="SSF53955">
    <property type="entry name" value="Lysozyme-like"/>
    <property type="match status" value="1"/>
</dbReference>
<dbReference type="Pfam" id="PF01464">
    <property type="entry name" value="SLT"/>
    <property type="match status" value="1"/>
</dbReference>
<dbReference type="InterPro" id="IPR008258">
    <property type="entry name" value="Transglycosylase_SLT_dom_1"/>
</dbReference>
<evidence type="ECO:0000256" key="3">
    <source>
        <dbReference type="SAM" id="MobiDB-lite"/>
    </source>
</evidence>
<proteinExistence type="inferred from homology"/>
<feature type="domain" description="Transglycosylase SLT" evidence="4">
    <location>
        <begin position="13"/>
        <end position="105"/>
    </location>
</feature>
<dbReference type="PANTHER" id="PTHR37423:SF2">
    <property type="entry name" value="MEMBRANE-BOUND LYTIC MUREIN TRANSGLYCOSYLASE C"/>
    <property type="match status" value="1"/>
</dbReference>
<gene>
    <name evidence="5" type="ORF">D3W54_14800</name>
</gene>
<accession>A0ABQ6VRJ0</accession>
<dbReference type="Proteomes" id="UP000427842">
    <property type="component" value="Unassembled WGS sequence"/>
</dbReference>
<keyword evidence="6" id="KW-1185">Reference proteome</keyword>
<dbReference type="RefSeq" id="WP_153472409.1">
    <property type="nucleotide sequence ID" value="NZ_QYAZ01000002.1"/>
</dbReference>
<reference evidence="5 6" key="1">
    <citation type="submission" date="2018-09" db="EMBL/GenBank/DDBJ databases">
        <title>Genome sequence and characterization of the bcs clusters for the production of nanocellulose from the low pH resistant strain Komagataeibacter medellinensis ID13488.</title>
        <authorList>
            <person name="Hernandez-Arriaga A.M."/>
            <person name="Del Cerro C."/>
            <person name="Urbina L."/>
            <person name="Eceiza A."/>
            <person name="Retegi A."/>
            <person name="Prieto M.A."/>
        </authorList>
    </citation>
    <scope>NUCLEOTIDE SEQUENCE [LARGE SCALE GENOMIC DNA]</scope>
    <source>
        <strain evidence="5 6">ID13488</strain>
    </source>
</reference>
<evidence type="ECO:0000256" key="2">
    <source>
        <dbReference type="ARBA" id="ARBA00009387"/>
    </source>
</evidence>
<dbReference type="Gene3D" id="1.10.530.10">
    <property type="match status" value="1"/>
</dbReference>
<comment type="similarity">
    <text evidence="1">Belongs to the transglycosylase Slt family.</text>
</comment>
<comment type="similarity">
    <text evidence="2">Belongs to the virb1 family.</text>
</comment>
<dbReference type="SUPFAM" id="SSF58113">
    <property type="entry name" value="Apolipoprotein A-I"/>
    <property type="match status" value="1"/>
</dbReference>
<dbReference type="CDD" id="cd00254">
    <property type="entry name" value="LT-like"/>
    <property type="match status" value="1"/>
</dbReference>